<evidence type="ECO:0000256" key="2">
    <source>
        <dbReference type="SAM" id="MobiDB-lite"/>
    </source>
</evidence>
<dbReference type="GO" id="GO:0008270">
    <property type="term" value="F:zinc ion binding"/>
    <property type="evidence" value="ECO:0007669"/>
    <property type="project" value="InterPro"/>
</dbReference>
<dbReference type="InterPro" id="IPR007219">
    <property type="entry name" value="XnlR_reg_dom"/>
</dbReference>
<dbReference type="VEuPathDB" id="FungiDB:Z519_09186"/>
<keyword evidence="1" id="KW-0539">Nucleus</keyword>
<organism evidence="4 5">
    <name type="scientific">Cladophialophora bantiana (strain ATCC 10958 / CBS 173.52 / CDC B-1940 / NIH 8579)</name>
    <name type="common">Xylohypha bantiana</name>
    <dbReference type="NCBI Taxonomy" id="1442370"/>
    <lineage>
        <taxon>Eukaryota</taxon>
        <taxon>Fungi</taxon>
        <taxon>Dikarya</taxon>
        <taxon>Ascomycota</taxon>
        <taxon>Pezizomycotina</taxon>
        <taxon>Eurotiomycetes</taxon>
        <taxon>Chaetothyriomycetidae</taxon>
        <taxon>Chaetothyriales</taxon>
        <taxon>Herpotrichiellaceae</taxon>
        <taxon>Cladophialophora</taxon>
    </lineage>
</organism>
<reference evidence="4" key="1">
    <citation type="submission" date="2015-01" db="EMBL/GenBank/DDBJ databases">
        <title>The Genome Sequence of Cladophialophora bantiana CBS 173.52.</title>
        <authorList>
            <consortium name="The Broad Institute Genomics Platform"/>
            <person name="Cuomo C."/>
            <person name="de Hoog S."/>
            <person name="Gorbushina A."/>
            <person name="Stielow B."/>
            <person name="Teixiera M."/>
            <person name="Abouelleil A."/>
            <person name="Chapman S.B."/>
            <person name="Priest M."/>
            <person name="Young S.K."/>
            <person name="Wortman J."/>
            <person name="Nusbaum C."/>
            <person name="Birren B."/>
        </authorList>
    </citation>
    <scope>NUCLEOTIDE SEQUENCE [LARGE SCALE GENOMIC DNA]</scope>
    <source>
        <strain evidence="4">CBS 173.52</strain>
    </source>
</reference>
<keyword evidence="5" id="KW-1185">Reference proteome</keyword>
<accession>A0A0D2I126</accession>
<dbReference type="RefSeq" id="XP_016617208.1">
    <property type="nucleotide sequence ID" value="XM_016766910.1"/>
</dbReference>
<dbReference type="CDD" id="cd12148">
    <property type="entry name" value="fungal_TF_MHR"/>
    <property type="match status" value="1"/>
</dbReference>
<dbReference type="GO" id="GO:0006351">
    <property type="term" value="P:DNA-templated transcription"/>
    <property type="evidence" value="ECO:0007669"/>
    <property type="project" value="InterPro"/>
</dbReference>
<dbReference type="EMBL" id="KN846993">
    <property type="protein sequence ID" value="KIW90539.1"/>
    <property type="molecule type" value="Genomic_DNA"/>
</dbReference>
<dbReference type="AlphaFoldDB" id="A0A0D2I126"/>
<dbReference type="HOGENOM" id="CLU_016058_0_0_1"/>
<feature type="compositionally biased region" description="Basic and acidic residues" evidence="2">
    <location>
        <begin position="1"/>
        <end position="11"/>
    </location>
</feature>
<feature type="region of interest" description="Disordered" evidence="2">
    <location>
        <begin position="1"/>
        <end position="26"/>
    </location>
</feature>
<evidence type="ECO:0000259" key="3">
    <source>
        <dbReference type="SMART" id="SM00906"/>
    </source>
</evidence>
<dbReference type="PANTHER" id="PTHR46910">
    <property type="entry name" value="TRANSCRIPTION FACTOR PDR1"/>
    <property type="match status" value="1"/>
</dbReference>
<gene>
    <name evidence="4" type="ORF">Z519_09186</name>
</gene>
<name>A0A0D2I126_CLAB1</name>
<feature type="region of interest" description="Disordered" evidence="2">
    <location>
        <begin position="196"/>
        <end position="224"/>
    </location>
</feature>
<dbReference type="Proteomes" id="UP000053789">
    <property type="component" value="Unassembled WGS sequence"/>
</dbReference>
<dbReference type="GO" id="GO:0003677">
    <property type="term" value="F:DNA binding"/>
    <property type="evidence" value="ECO:0007669"/>
    <property type="project" value="InterPro"/>
</dbReference>
<dbReference type="SMART" id="SM00906">
    <property type="entry name" value="Fungal_trans"/>
    <property type="match status" value="1"/>
</dbReference>
<evidence type="ECO:0000313" key="4">
    <source>
        <dbReference type="EMBL" id="KIW90539.1"/>
    </source>
</evidence>
<feature type="region of interest" description="Disordered" evidence="2">
    <location>
        <begin position="243"/>
        <end position="286"/>
    </location>
</feature>
<evidence type="ECO:0000256" key="1">
    <source>
        <dbReference type="ARBA" id="ARBA00023242"/>
    </source>
</evidence>
<dbReference type="Pfam" id="PF04082">
    <property type="entry name" value="Fungal_trans"/>
    <property type="match status" value="1"/>
</dbReference>
<dbReference type="InterPro" id="IPR050987">
    <property type="entry name" value="AtrR-like"/>
</dbReference>
<dbReference type="GeneID" id="27702114"/>
<dbReference type="GO" id="GO:0003700">
    <property type="term" value="F:DNA-binding transcription factor activity"/>
    <property type="evidence" value="ECO:0007669"/>
    <property type="project" value="InterPro"/>
</dbReference>
<feature type="domain" description="Xylanolytic transcriptional activator regulatory" evidence="3">
    <location>
        <begin position="464"/>
        <end position="538"/>
    </location>
</feature>
<proteinExistence type="predicted"/>
<evidence type="ECO:0000313" key="5">
    <source>
        <dbReference type="Proteomes" id="UP000053789"/>
    </source>
</evidence>
<sequence>MACDERQHLNQEPRMAAKTLSPTSTASHSPAFPASWFLSYKSSHVEIAGATLPRALLAPDDDDDVRRTGLSYRSSTSTGSECEAQTHRGIQMLRFYLGNGEGGGPCTNCLDRGQHCTSTTPRRWRVADGSREGKDLVERLEQLETLLKQQRYAPTTTNPIHLHDSPAALSSNLSRFTGRNDRDSLDSVLPVNLSSSLRTDGEETQSPSCFTLPHSYKTTNPPGLMDSVSLIPQTHPALADTASTLDRSSGHHPTPSNSAEAVDLAESSPEQIRERSSISSSETSNWEYHGPRSFLSICSRPGIQWVASKTGSSSFNTSARTFTNYITSRLKIEKMLSKKRKPEPDQETAWRYTRAFFEKGLESALGIVHRPWFDTQLKGYFNRDIMDTDPAWYALRNAIYAFGCRIELSNCGSFQEANQSAWGYFENALSVHTEILYFRTSIVGVQALTLMAYFTQNIASPCLEYVLCGIAVRLGIAKGLHRQAIASWNLTEYENSLRSCLFWAIYCLEKQIVSQSGRHSLIDDDDVSCQVPTSAPPESTVNIEYCNTLIRLSQLSSLVSKRLSTVQAFQQGPEALVRSVAELDEQLNVLKRSIDPIISCPSAPCPTQLSSRMTPQQIMYLRGAIQSITLDIHTSLTYPWSRSMCGLTPHAELRDQIETSTQVVAEVCRQAILGTENIRFDASTPVPLSFFGPMYALINLFIYILQNPKRLGIQSDLALMEVGAGYFARVKFATGSGISISFAREMATLAREATERAYGLNAGNTDVTYDQDFSRLQQKLSENVAVADQYLGIEDQPFSDQTTVSLHRAACGFKGNLATAILMLLILG</sequence>
<dbReference type="OrthoDB" id="39175at2759"/>
<feature type="compositionally biased region" description="Polar residues" evidence="2">
    <location>
        <begin position="196"/>
        <end position="209"/>
    </location>
</feature>
<protein>
    <recommendedName>
        <fullName evidence="3">Xylanolytic transcriptional activator regulatory domain-containing protein</fullName>
    </recommendedName>
</protein>
<dbReference type="PANTHER" id="PTHR46910:SF25">
    <property type="entry name" value="ABC-TRANSPORTER-REGULATING TRANSCRIPTION FACTOR"/>
    <property type="match status" value="1"/>
</dbReference>